<keyword evidence="2" id="KW-1133">Transmembrane helix</keyword>
<evidence type="ECO:0000256" key="2">
    <source>
        <dbReference type="SAM" id="Phobius"/>
    </source>
</evidence>
<dbReference type="AlphaFoldDB" id="A0A7R9BZ58"/>
<keyword evidence="2" id="KW-0472">Membrane</keyword>
<dbReference type="Proteomes" id="UP000678499">
    <property type="component" value="Unassembled WGS sequence"/>
</dbReference>
<dbReference type="EMBL" id="OA889387">
    <property type="protein sequence ID" value="CAD7284213.1"/>
    <property type="molecule type" value="Genomic_DNA"/>
</dbReference>
<evidence type="ECO:0000256" key="1">
    <source>
        <dbReference type="SAM" id="MobiDB-lite"/>
    </source>
</evidence>
<accession>A0A7R9BZ58</accession>
<keyword evidence="2" id="KW-0812">Transmembrane</keyword>
<reference evidence="3" key="1">
    <citation type="submission" date="2020-11" db="EMBL/GenBank/DDBJ databases">
        <authorList>
            <person name="Tran Van P."/>
        </authorList>
    </citation>
    <scope>NUCLEOTIDE SEQUENCE</scope>
</reference>
<proteinExistence type="predicted"/>
<organism evidence="3">
    <name type="scientific">Notodromas monacha</name>
    <dbReference type="NCBI Taxonomy" id="399045"/>
    <lineage>
        <taxon>Eukaryota</taxon>
        <taxon>Metazoa</taxon>
        <taxon>Ecdysozoa</taxon>
        <taxon>Arthropoda</taxon>
        <taxon>Crustacea</taxon>
        <taxon>Oligostraca</taxon>
        <taxon>Ostracoda</taxon>
        <taxon>Podocopa</taxon>
        <taxon>Podocopida</taxon>
        <taxon>Cypridocopina</taxon>
        <taxon>Cypridoidea</taxon>
        <taxon>Cyprididae</taxon>
        <taxon>Notodromas</taxon>
    </lineage>
</organism>
<feature type="transmembrane region" description="Helical" evidence="2">
    <location>
        <begin position="12"/>
        <end position="33"/>
    </location>
</feature>
<name>A0A7R9BZ58_9CRUS</name>
<sequence>MLHDELGTYKYSFALAGVFFIIAVILVVIVRIMNITMSSKRSSTTTTPAKPLLSAKTITSIIATSVNNLTRVASSANRLSSQQQLQQQDDEVAVVVRTLTQAKDVSSSSSTDFAGLQPVWIAGGDDEGIQLPRLELIQVHAENDANSLHQMELTETTSITDGASVTLKPNPSDAAHHLPNSQGPSRLSFVESNHEEPLTAQEVYAEIAAEGVPILEPEKAPIPLEEEEEDEEELALGPDEIEQLLEPEEFPGSCTITPMPASPMPMSSYPGSHRDSWVPGDETSRTPVPEVVICDPWTATPPVLSLSPPSNSLGMDLSPAWTLRHDDLNTALQGHHQREEEAWEPEQAPLLAEAKIKDSSSSELADLEIADSNSQWPSSASDDCTLSYIPLQSIDDPISESSDDSNFLESNQSTIQSCISEADMDLRSLRRLGIDVKQHTNNSSNNN</sequence>
<evidence type="ECO:0000313" key="4">
    <source>
        <dbReference type="Proteomes" id="UP000678499"/>
    </source>
</evidence>
<evidence type="ECO:0000313" key="3">
    <source>
        <dbReference type="EMBL" id="CAD7284213.1"/>
    </source>
</evidence>
<dbReference type="EMBL" id="CAJPEX010007350">
    <property type="protein sequence ID" value="CAG0924365.1"/>
    <property type="molecule type" value="Genomic_DNA"/>
</dbReference>
<gene>
    <name evidence="3" type="ORF">NMOB1V02_LOCUS11820</name>
</gene>
<keyword evidence="4" id="KW-1185">Reference proteome</keyword>
<protein>
    <submittedName>
        <fullName evidence="3">Uncharacterized protein</fullName>
    </submittedName>
</protein>
<feature type="region of interest" description="Disordered" evidence="1">
    <location>
        <begin position="162"/>
        <end position="194"/>
    </location>
</feature>